<keyword evidence="1 3" id="KW-0560">Oxidoreductase</keyword>
<dbReference type="EMBL" id="CP007646">
    <property type="protein sequence ID" value="AIR10668.1"/>
    <property type="molecule type" value="Genomic_DNA"/>
</dbReference>
<evidence type="ECO:0000313" key="4">
    <source>
        <dbReference type="Proteomes" id="UP000029488"/>
    </source>
</evidence>
<dbReference type="Gene3D" id="3.40.50.720">
    <property type="entry name" value="NAD(P)-binding Rossmann-like Domain"/>
    <property type="match status" value="1"/>
</dbReference>
<dbReference type="PANTHER" id="PTHR11695">
    <property type="entry name" value="ALCOHOL DEHYDROGENASE RELATED"/>
    <property type="match status" value="1"/>
</dbReference>
<dbReference type="AlphaFoldDB" id="A0A089QFP9"/>
<evidence type="ECO:0000313" key="3">
    <source>
        <dbReference type="EMBL" id="AIR10668.1"/>
    </source>
</evidence>
<proteinExistence type="predicted"/>
<dbReference type="GO" id="GO:0003960">
    <property type="term" value="F:quinone reductase (NADPH) activity"/>
    <property type="evidence" value="ECO:0007669"/>
    <property type="project" value="UniProtKB-EC"/>
</dbReference>
<name>A0A089QFP9_9LACO</name>
<reference evidence="3 4" key="1">
    <citation type="journal article" date="2014" name="BMC Genomics">
        <title>Unusual genome complexity in Lactobacillus salivarius JCM1046.</title>
        <authorList>
            <person name="Raftis E.J."/>
            <person name="Forde B.M."/>
            <person name="Claesson M.J."/>
            <person name="O'Toole P.W."/>
        </authorList>
    </citation>
    <scope>NUCLEOTIDE SEQUENCE [LARGE SCALE GENOMIC DNA]</scope>
    <source>
        <strain evidence="3 4">JCM1046</strain>
    </source>
</reference>
<dbReference type="Gene3D" id="3.90.180.10">
    <property type="entry name" value="Medium-chain alcohol dehydrogenases, catalytic domain"/>
    <property type="match status" value="1"/>
</dbReference>
<protein>
    <submittedName>
        <fullName evidence="3">Quinone oxidoreductase</fullName>
        <ecNumber evidence="3">1.6.5.5</ecNumber>
    </submittedName>
</protein>
<dbReference type="PROSITE" id="PS01162">
    <property type="entry name" value="QOR_ZETA_CRYSTAL"/>
    <property type="match status" value="1"/>
</dbReference>
<dbReference type="SUPFAM" id="SSF51735">
    <property type="entry name" value="NAD(P)-binding Rossmann-fold domains"/>
    <property type="match status" value="1"/>
</dbReference>
<dbReference type="CDD" id="cd05289">
    <property type="entry name" value="MDR_like_2"/>
    <property type="match status" value="1"/>
</dbReference>
<gene>
    <name evidence="3" type="primary">qor</name>
    <name evidence="3" type="ORF">LSJ_0992c</name>
</gene>
<dbReference type="Pfam" id="PF13602">
    <property type="entry name" value="ADH_zinc_N_2"/>
    <property type="match status" value="1"/>
</dbReference>
<dbReference type="GO" id="GO:0008270">
    <property type="term" value="F:zinc ion binding"/>
    <property type="evidence" value="ECO:0007669"/>
    <property type="project" value="InterPro"/>
</dbReference>
<dbReference type="RefSeq" id="WP_034983728.1">
    <property type="nucleotide sequence ID" value="NZ_CP007646.1"/>
</dbReference>
<dbReference type="SMART" id="SM00829">
    <property type="entry name" value="PKS_ER"/>
    <property type="match status" value="1"/>
</dbReference>
<dbReference type="InterPro" id="IPR036291">
    <property type="entry name" value="NAD(P)-bd_dom_sf"/>
</dbReference>
<dbReference type="InterPro" id="IPR002364">
    <property type="entry name" value="Quin_OxRdtase/zeta-crystal_CS"/>
</dbReference>
<dbReference type="InterPro" id="IPR020843">
    <property type="entry name" value="ER"/>
</dbReference>
<accession>A0A089QFP9</accession>
<dbReference type="EC" id="1.6.5.5" evidence="3"/>
<evidence type="ECO:0000259" key="2">
    <source>
        <dbReference type="SMART" id="SM00829"/>
    </source>
</evidence>
<dbReference type="PANTHER" id="PTHR11695:SF294">
    <property type="entry name" value="RETICULON-4-INTERACTING PROTEIN 1, MITOCHONDRIAL"/>
    <property type="match status" value="1"/>
</dbReference>
<evidence type="ECO:0000256" key="1">
    <source>
        <dbReference type="ARBA" id="ARBA00023002"/>
    </source>
</evidence>
<dbReference type="SUPFAM" id="SSF50129">
    <property type="entry name" value="GroES-like"/>
    <property type="match status" value="1"/>
</dbReference>
<dbReference type="KEGG" id="lsj:LSJ_0992c"/>
<feature type="domain" description="Enoyl reductase (ER)" evidence="2">
    <location>
        <begin position="10"/>
        <end position="330"/>
    </location>
</feature>
<dbReference type="Pfam" id="PF08240">
    <property type="entry name" value="ADH_N"/>
    <property type="match status" value="1"/>
</dbReference>
<dbReference type="Proteomes" id="UP000029488">
    <property type="component" value="Chromosome"/>
</dbReference>
<dbReference type="InterPro" id="IPR050700">
    <property type="entry name" value="YIM1/Zinc_Alcohol_DH_Fams"/>
</dbReference>
<dbReference type="InterPro" id="IPR013154">
    <property type="entry name" value="ADH-like_N"/>
</dbReference>
<organism evidence="3 4">
    <name type="scientific">Ligilactobacillus salivarius</name>
    <dbReference type="NCBI Taxonomy" id="1624"/>
    <lineage>
        <taxon>Bacteria</taxon>
        <taxon>Bacillati</taxon>
        <taxon>Bacillota</taxon>
        <taxon>Bacilli</taxon>
        <taxon>Lactobacillales</taxon>
        <taxon>Lactobacillaceae</taxon>
        <taxon>Ligilactobacillus</taxon>
    </lineage>
</organism>
<dbReference type="InterPro" id="IPR011032">
    <property type="entry name" value="GroES-like_sf"/>
</dbReference>
<sequence length="334" mass="36606">MKAAYIEHYGQEKLTLGQLPKPKITSAKQVLVKVLKASVNPVDLKIQSGKLRPLLHFPMPLILGNDYVGIVEDIGEEVKSVEIGQLVFGRISKKQIGTFCEYLVDEENNLAAVPSALTLQEAAGLPLVGLTAYQALFEKMKAKSGQSILIHAGAGGVGSLLIQLAKMQGLTVITTASQRNHAWLYSLGADQVIDYHKNDFTEVCPPVDYVFDTIGQETLLRSFKVVKPGGKVVSVSGLPDEKFAKDYGLNIIWQKLFKLGSYKIRKASQKAKADYEFLFMHPDGKQLEKLGELVADKELEVRLDKEFAFDDLQAACDYVATGHANGKVVIDVVG</sequence>